<evidence type="ECO:0000256" key="2">
    <source>
        <dbReference type="SAM" id="Phobius"/>
    </source>
</evidence>
<evidence type="ECO:0000256" key="3">
    <source>
        <dbReference type="SAM" id="SignalP"/>
    </source>
</evidence>
<proteinExistence type="predicted"/>
<evidence type="ECO:0000313" key="5">
    <source>
        <dbReference type="Proteomes" id="UP001147700"/>
    </source>
</evidence>
<keyword evidence="2" id="KW-1133">Transmembrane helix</keyword>
<feature type="region of interest" description="Disordered" evidence="1">
    <location>
        <begin position="78"/>
        <end position="127"/>
    </location>
</feature>
<keyword evidence="3" id="KW-0732">Signal</keyword>
<reference evidence="4" key="1">
    <citation type="submission" date="2022-10" db="EMBL/GenBank/DDBJ databases">
        <title>The WGS of Solirubrobacter sp. CPCC 204708.</title>
        <authorList>
            <person name="Jiang Z."/>
        </authorList>
    </citation>
    <scope>NUCLEOTIDE SEQUENCE</scope>
    <source>
        <strain evidence="4">CPCC 204708</strain>
    </source>
</reference>
<feature type="transmembrane region" description="Helical" evidence="2">
    <location>
        <begin position="169"/>
        <end position="188"/>
    </location>
</feature>
<organism evidence="4 5">
    <name type="scientific">Solirubrobacter deserti</name>
    <dbReference type="NCBI Taxonomy" id="2282478"/>
    <lineage>
        <taxon>Bacteria</taxon>
        <taxon>Bacillati</taxon>
        <taxon>Actinomycetota</taxon>
        <taxon>Thermoleophilia</taxon>
        <taxon>Solirubrobacterales</taxon>
        <taxon>Solirubrobacteraceae</taxon>
        <taxon>Solirubrobacter</taxon>
    </lineage>
</organism>
<evidence type="ECO:0000313" key="4">
    <source>
        <dbReference type="EMBL" id="MDA0141122.1"/>
    </source>
</evidence>
<keyword evidence="2" id="KW-0472">Membrane</keyword>
<dbReference type="Proteomes" id="UP001147700">
    <property type="component" value="Unassembled WGS sequence"/>
</dbReference>
<sequence>MLALRMVAVVAALLLVPVAAVHAQEWDPIVVDCVDDSVLQGDYSVTEMRTAINNLPAGISEYADCQDVISRAIAEKTKVTNPNPTPPPEPSPAAAAPPASRPAAASTPSPAPAAQLTGKDPGIVVGPSTEQDWRAIERANERGGDPPAIEGRPITPVASIGRNPLPESVIAVLALLAAAALAASTRILRRR</sequence>
<name>A0ABT4RRJ3_9ACTN</name>
<dbReference type="EMBL" id="JAPCID010000050">
    <property type="protein sequence ID" value="MDA0141122.1"/>
    <property type="molecule type" value="Genomic_DNA"/>
</dbReference>
<keyword evidence="2" id="KW-0812">Transmembrane</keyword>
<evidence type="ECO:0000256" key="1">
    <source>
        <dbReference type="SAM" id="MobiDB-lite"/>
    </source>
</evidence>
<feature type="signal peptide" evidence="3">
    <location>
        <begin position="1"/>
        <end position="23"/>
    </location>
</feature>
<feature type="chain" id="PRO_5045879254" evidence="3">
    <location>
        <begin position="24"/>
        <end position="191"/>
    </location>
</feature>
<keyword evidence="5" id="KW-1185">Reference proteome</keyword>
<accession>A0ABT4RRJ3</accession>
<feature type="compositionally biased region" description="Low complexity" evidence="1">
    <location>
        <begin position="92"/>
        <end position="114"/>
    </location>
</feature>
<protein>
    <submittedName>
        <fullName evidence="4">Uncharacterized protein</fullName>
    </submittedName>
</protein>
<comment type="caution">
    <text evidence="4">The sequence shown here is derived from an EMBL/GenBank/DDBJ whole genome shotgun (WGS) entry which is preliminary data.</text>
</comment>
<gene>
    <name evidence="4" type="ORF">OJ962_26730</name>
</gene>